<feature type="coiled-coil region" evidence="1">
    <location>
        <begin position="4"/>
        <end position="31"/>
    </location>
</feature>
<dbReference type="RefSeq" id="WP_382209131.1">
    <property type="nucleotide sequence ID" value="NZ_JBHSZH010000005.1"/>
</dbReference>
<dbReference type="EMBL" id="JBHSZH010000005">
    <property type="protein sequence ID" value="MFC7079647.1"/>
    <property type="molecule type" value="Genomic_DNA"/>
</dbReference>
<name>A0ABD5WGA1_9EURY</name>
<keyword evidence="3" id="KW-1185">Reference proteome</keyword>
<dbReference type="Proteomes" id="UP001596407">
    <property type="component" value="Unassembled WGS sequence"/>
</dbReference>
<comment type="caution">
    <text evidence="2">The sequence shown here is derived from an EMBL/GenBank/DDBJ whole genome shotgun (WGS) entry which is preliminary data.</text>
</comment>
<keyword evidence="1" id="KW-0175">Coiled coil</keyword>
<evidence type="ECO:0000313" key="2">
    <source>
        <dbReference type="EMBL" id="MFC7079647.1"/>
    </source>
</evidence>
<reference evidence="2 3" key="1">
    <citation type="journal article" date="2019" name="Int. J. Syst. Evol. Microbiol.">
        <title>The Global Catalogue of Microorganisms (GCM) 10K type strain sequencing project: providing services to taxonomists for standard genome sequencing and annotation.</title>
        <authorList>
            <consortium name="The Broad Institute Genomics Platform"/>
            <consortium name="The Broad Institute Genome Sequencing Center for Infectious Disease"/>
            <person name="Wu L."/>
            <person name="Ma J."/>
        </authorList>
    </citation>
    <scope>NUCLEOTIDE SEQUENCE [LARGE SCALE GENOMIC DNA]</scope>
    <source>
        <strain evidence="2 3">DT72</strain>
    </source>
</reference>
<accession>A0ABD5WGA1</accession>
<proteinExistence type="predicted"/>
<evidence type="ECO:0000256" key="1">
    <source>
        <dbReference type="SAM" id="Coils"/>
    </source>
</evidence>
<sequence length="262" mass="29518">MSDLSKLREMVEEEAERRRQLREQISFEECSEIKLAGELFREKGIEEVANELGQSLDETRNLIKRYAVLVNSPTENVPAMAMLRGVKYYGGQVSLEELSEEADSREEVEEEIRDFVAVTLDENDIESIEVDSVEIPEDAVYPEIMTETVRKVQQSLSSISPPPALYTGLADVSARISETVTNLQPAFESLSRAISRILPEITRAIEGGVSNFDSPKDYDPDRVRFDESAEAIAVSSLERFVEQIEREEVPEPGRTSSVLNLR</sequence>
<dbReference type="AlphaFoldDB" id="A0ABD5WGA1"/>
<protein>
    <submittedName>
        <fullName evidence="2">Uncharacterized protein</fullName>
    </submittedName>
</protein>
<evidence type="ECO:0000313" key="3">
    <source>
        <dbReference type="Proteomes" id="UP001596407"/>
    </source>
</evidence>
<organism evidence="2 3">
    <name type="scientific">Halorussus caseinilyticus</name>
    <dbReference type="NCBI Taxonomy" id="3034025"/>
    <lineage>
        <taxon>Archaea</taxon>
        <taxon>Methanobacteriati</taxon>
        <taxon>Methanobacteriota</taxon>
        <taxon>Stenosarchaea group</taxon>
        <taxon>Halobacteria</taxon>
        <taxon>Halobacteriales</taxon>
        <taxon>Haladaptataceae</taxon>
        <taxon>Halorussus</taxon>
    </lineage>
</organism>
<gene>
    <name evidence="2" type="ORF">ACFQJ6_05325</name>
</gene>